<evidence type="ECO:0008006" key="14">
    <source>
        <dbReference type="Google" id="ProtNLM"/>
    </source>
</evidence>
<keyword evidence="5" id="KW-0805">Transcription regulation</keyword>
<dbReference type="Pfam" id="PF00105">
    <property type="entry name" value="zf-C4"/>
    <property type="match status" value="1"/>
</dbReference>
<dbReference type="AlphaFoldDB" id="A0A921YPC6"/>
<dbReference type="GO" id="GO:0043565">
    <property type="term" value="F:sequence-specific DNA binding"/>
    <property type="evidence" value="ECO:0007669"/>
    <property type="project" value="InterPro"/>
</dbReference>
<reference evidence="12" key="2">
    <citation type="submission" date="2020-12" db="EMBL/GenBank/DDBJ databases">
        <authorList>
            <person name="Kanost M."/>
        </authorList>
    </citation>
    <scope>NUCLEOTIDE SEQUENCE</scope>
</reference>
<evidence type="ECO:0000256" key="4">
    <source>
        <dbReference type="ARBA" id="ARBA00022833"/>
    </source>
</evidence>
<comment type="subcellular location">
    <subcellularLocation>
        <location evidence="1">Nucleus</location>
    </subcellularLocation>
</comment>
<evidence type="ECO:0000313" key="13">
    <source>
        <dbReference type="Proteomes" id="UP000791440"/>
    </source>
</evidence>
<protein>
    <recommendedName>
        <fullName evidence="14">Ecdysone-induced protein 78C</fullName>
    </recommendedName>
</protein>
<evidence type="ECO:0000256" key="1">
    <source>
        <dbReference type="ARBA" id="ARBA00004123"/>
    </source>
</evidence>
<evidence type="ECO:0000256" key="6">
    <source>
        <dbReference type="ARBA" id="ARBA00023125"/>
    </source>
</evidence>
<dbReference type="SMART" id="SM00430">
    <property type="entry name" value="HOLI"/>
    <property type="match status" value="1"/>
</dbReference>
<feature type="domain" description="NR LBD" evidence="11">
    <location>
        <begin position="261"/>
        <end position="479"/>
    </location>
</feature>
<dbReference type="InterPro" id="IPR001628">
    <property type="entry name" value="Znf_hrmn_rcpt"/>
</dbReference>
<evidence type="ECO:0000259" key="11">
    <source>
        <dbReference type="PROSITE" id="PS51843"/>
    </source>
</evidence>
<feature type="compositionally biased region" description="Low complexity" evidence="9">
    <location>
        <begin position="133"/>
        <end position="150"/>
    </location>
</feature>
<dbReference type="PANTHER" id="PTHR45805:SF10">
    <property type="entry name" value="ECDYSONE-INDUCED PROTEIN 78C"/>
    <property type="match status" value="1"/>
</dbReference>
<accession>A0A921YPC6</accession>
<name>A0A921YPC6_MANSE</name>
<dbReference type="PROSITE" id="PS51030">
    <property type="entry name" value="NUCLEAR_REC_DBD_2"/>
    <property type="match status" value="1"/>
</dbReference>
<dbReference type="GO" id="GO:0003700">
    <property type="term" value="F:DNA-binding transcription factor activity"/>
    <property type="evidence" value="ECO:0007669"/>
    <property type="project" value="InterPro"/>
</dbReference>
<dbReference type="EMBL" id="JH668296">
    <property type="protein sequence ID" value="KAG6442814.1"/>
    <property type="molecule type" value="Genomic_DNA"/>
</dbReference>
<feature type="compositionally biased region" description="Basic and acidic residues" evidence="9">
    <location>
        <begin position="121"/>
        <end position="131"/>
    </location>
</feature>
<evidence type="ECO:0000256" key="2">
    <source>
        <dbReference type="ARBA" id="ARBA00022723"/>
    </source>
</evidence>
<reference evidence="12" key="1">
    <citation type="journal article" date="2016" name="Insect Biochem. Mol. Biol.">
        <title>Multifaceted biological insights from a draft genome sequence of the tobacco hornworm moth, Manduca sexta.</title>
        <authorList>
            <person name="Kanost M.R."/>
            <person name="Arrese E.L."/>
            <person name="Cao X."/>
            <person name="Chen Y.R."/>
            <person name="Chellapilla S."/>
            <person name="Goldsmith M.R."/>
            <person name="Grosse-Wilde E."/>
            <person name="Heckel D.G."/>
            <person name="Herndon N."/>
            <person name="Jiang H."/>
            <person name="Papanicolaou A."/>
            <person name="Qu J."/>
            <person name="Soulages J.L."/>
            <person name="Vogel H."/>
            <person name="Walters J."/>
            <person name="Waterhouse R.M."/>
            <person name="Ahn S.J."/>
            <person name="Almeida F.C."/>
            <person name="An C."/>
            <person name="Aqrawi P."/>
            <person name="Bretschneider A."/>
            <person name="Bryant W.B."/>
            <person name="Bucks S."/>
            <person name="Chao H."/>
            <person name="Chevignon G."/>
            <person name="Christen J.M."/>
            <person name="Clarke D.F."/>
            <person name="Dittmer N.T."/>
            <person name="Ferguson L.C.F."/>
            <person name="Garavelou S."/>
            <person name="Gordon K.H.J."/>
            <person name="Gunaratna R.T."/>
            <person name="Han Y."/>
            <person name="Hauser F."/>
            <person name="He Y."/>
            <person name="Heidel-Fischer H."/>
            <person name="Hirsh A."/>
            <person name="Hu Y."/>
            <person name="Jiang H."/>
            <person name="Kalra D."/>
            <person name="Klinner C."/>
            <person name="Konig C."/>
            <person name="Kovar C."/>
            <person name="Kroll A.R."/>
            <person name="Kuwar S.S."/>
            <person name="Lee S.L."/>
            <person name="Lehman R."/>
            <person name="Li K."/>
            <person name="Li Z."/>
            <person name="Liang H."/>
            <person name="Lovelace S."/>
            <person name="Lu Z."/>
            <person name="Mansfield J.H."/>
            <person name="McCulloch K.J."/>
            <person name="Mathew T."/>
            <person name="Morton B."/>
            <person name="Muzny D.M."/>
            <person name="Neunemann D."/>
            <person name="Ongeri F."/>
            <person name="Pauchet Y."/>
            <person name="Pu L.L."/>
            <person name="Pyrousis I."/>
            <person name="Rao X.J."/>
            <person name="Redding A."/>
            <person name="Roesel C."/>
            <person name="Sanchez-Gracia A."/>
            <person name="Schaack S."/>
            <person name="Shukla A."/>
            <person name="Tetreau G."/>
            <person name="Wang Y."/>
            <person name="Xiong G.H."/>
            <person name="Traut W."/>
            <person name="Walsh T.K."/>
            <person name="Worley K.C."/>
            <person name="Wu D."/>
            <person name="Wu W."/>
            <person name="Wu Y.Q."/>
            <person name="Zhang X."/>
            <person name="Zou Z."/>
            <person name="Zucker H."/>
            <person name="Briscoe A.D."/>
            <person name="Burmester T."/>
            <person name="Clem R.J."/>
            <person name="Feyereisen R."/>
            <person name="Grimmelikhuijzen C.J.P."/>
            <person name="Hamodrakas S.J."/>
            <person name="Hansson B.S."/>
            <person name="Huguet E."/>
            <person name="Jermiin L.S."/>
            <person name="Lan Q."/>
            <person name="Lehman H.K."/>
            <person name="Lorenzen M."/>
            <person name="Merzendorfer H."/>
            <person name="Michalopoulos I."/>
            <person name="Morton D.B."/>
            <person name="Muthukrishnan S."/>
            <person name="Oakeshott J.G."/>
            <person name="Palmer W."/>
            <person name="Park Y."/>
            <person name="Passarelli A.L."/>
            <person name="Rozas J."/>
            <person name="Schwartz L.M."/>
            <person name="Smith W."/>
            <person name="Southgate A."/>
            <person name="Vilcinskas A."/>
            <person name="Vogt R."/>
            <person name="Wang P."/>
            <person name="Werren J."/>
            <person name="Yu X.Q."/>
            <person name="Zhou J.J."/>
            <person name="Brown S.J."/>
            <person name="Scherer S.E."/>
            <person name="Richards S."/>
            <person name="Blissard G.W."/>
        </authorList>
    </citation>
    <scope>NUCLEOTIDE SEQUENCE</scope>
</reference>
<dbReference type="PANTHER" id="PTHR45805">
    <property type="entry name" value="NUCLEAR HORMONE RECEPTOR HR3-RELATED"/>
    <property type="match status" value="1"/>
</dbReference>
<dbReference type="Proteomes" id="UP000791440">
    <property type="component" value="Unassembled WGS sequence"/>
</dbReference>
<dbReference type="PROSITE" id="PS51843">
    <property type="entry name" value="NR_LBD"/>
    <property type="match status" value="1"/>
</dbReference>
<keyword evidence="4" id="KW-0862">Zinc</keyword>
<evidence type="ECO:0000313" key="12">
    <source>
        <dbReference type="EMBL" id="KAG6442814.1"/>
    </source>
</evidence>
<keyword evidence="6" id="KW-0238">DNA-binding</keyword>
<evidence type="ECO:0000259" key="10">
    <source>
        <dbReference type="PROSITE" id="PS51030"/>
    </source>
</evidence>
<dbReference type="EMBL" id="JH668296">
    <property type="protein sequence ID" value="KAG6442813.1"/>
    <property type="molecule type" value="Genomic_DNA"/>
</dbReference>
<organism evidence="12 13">
    <name type="scientific">Manduca sexta</name>
    <name type="common">Tobacco hawkmoth</name>
    <name type="synonym">Tobacco hornworm</name>
    <dbReference type="NCBI Taxonomy" id="7130"/>
    <lineage>
        <taxon>Eukaryota</taxon>
        <taxon>Metazoa</taxon>
        <taxon>Ecdysozoa</taxon>
        <taxon>Arthropoda</taxon>
        <taxon>Hexapoda</taxon>
        <taxon>Insecta</taxon>
        <taxon>Pterygota</taxon>
        <taxon>Neoptera</taxon>
        <taxon>Endopterygota</taxon>
        <taxon>Lepidoptera</taxon>
        <taxon>Glossata</taxon>
        <taxon>Ditrysia</taxon>
        <taxon>Bombycoidea</taxon>
        <taxon>Sphingidae</taxon>
        <taxon>Sphinginae</taxon>
        <taxon>Sphingini</taxon>
        <taxon>Manduca</taxon>
    </lineage>
</organism>
<sequence>MQLIPSFDTQGFFRRSIQKQIEYRCLRDGKCLVIRLNRNRCQFCRFKKCLAVGMSPVRYGRVPKRTREATTTEPSQDLPKNLVAVSSLDDMEEDFRDDVVREVVRLVNAAHRNNCLYEEEDARRASPREGVHPSTSDMSGPSTSGTSSNSLPANFLAGSETVTSHAIGSAVNNAICTAIITAVETAFGNPGLNVCPITRHRLGNGVCPGTVECAQNSACPALTLARLHAMECGGYEEPVAEGTSAGSSSAMAGRSVEGVGTSSGVVVRLIELPMDPNSDGTEMRRQLWHNVGVRMTPAIQQVVEFAKRLPGFQVLPQDDQIILIKQGFFEIWLTRVAQNSTAECISFDDGAAITRRQLVLMYDHHFANAVLTYVWNLNKICPTEQELAQYTSTLLLWPHRNGLSDPETISGLAGAINDAFNSIDRPVPGSEAEGRKNAFKSLANDVRVIGVRHNELLGWCREHWDYLVLPDLFAEIFDIPKTEAEDLERRHQLRNMPSLA</sequence>
<keyword evidence="8" id="KW-0675">Receptor</keyword>
<keyword evidence="3" id="KW-0863">Zinc-finger</keyword>
<keyword evidence="7" id="KW-0804">Transcription</keyword>
<dbReference type="InterPro" id="IPR000536">
    <property type="entry name" value="Nucl_hrmn_rcpt_lig-bd"/>
</dbReference>
<dbReference type="Pfam" id="PF00104">
    <property type="entry name" value="Hormone_recep"/>
    <property type="match status" value="1"/>
</dbReference>
<evidence type="ECO:0000256" key="9">
    <source>
        <dbReference type="SAM" id="MobiDB-lite"/>
    </source>
</evidence>
<dbReference type="SMART" id="SM00399">
    <property type="entry name" value="ZnF_C4"/>
    <property type="match status" value="1"/>
</dbReference>
<feature type="region of interest" description="Disordered" evidence="9">
    <location>
        <begin position="118"/>
        <end position="151"/>
    </location>
</feature>
<evidence type="ECO:0000256" key="3">
    <source>
        <dbReference type="ARBA" id="ARBA00022771"/>
    </source>
</evidence>
<keyword evidence="13" id="KW-1185">Reference proteome</keyword>
<keyword evidence="2" id="KW-0479">Metal-binding</keyword>
<dbReference type="GO" id="GO:0008270">
    <property type="term" value="F:zinc ion binding"/>
    <property type="evidence" value="ECO:0007669"/>
    <property type="project" value="UniProtKB-KW"/>
</dbReference>
<comment type="caution">
    <text evidence="12">The sequence shown here is derived from an EMBL/GenBank/DDBJ whole genome shotgun (WGS) entry which is preliminary data.</text>
</comment>
<evidence type="ECO:0000256" key="5">
    <source>
        <dbReference type="ARBA" id="ARBA00023015"/>
    </source>
</evidence>
<proteinExistence type="predicted"/>
<evidence type="ECO:0000256" key="8">
    <source>
        <dbReference type="ARBA" id="ARBA00023170"/>
    </source>
</evidence>
<evidence type="ECO:0000256" key="7">
    <source>
        <dbReference type="ARBA" id="ARBA00023163"/>
    </source>
</evidence>
<dbReference type="GO" id="GO:0005634">
    <property type="term" value="C:nucleus"/>
    <property type="evidence" value="ECO:0007669"/>
    <property type="project" value="UniProtKB-SubCell"/>
</dbReference>
<gene>
    <name evidence="12" type="ORF">O3G_MSEX002528</name>
</gene>
<feature type="domain" description="Nuclear receptor" evidence="10">
    <location>
        <begin position="1"/>
        <end position="61"/>
    </location>
</feature>